<dbReference type="Pfam" id="PF02502">
    <property type="entry name" value="LacAB_rpiB"/>
    <property type="match status" value="1"/>
</dbReference>
<dbReference type="Proteomes" id="UP000183918">
    <property type="component" value="Unassembled WGS sequence"/>
</dbReference>
<dbReference type="SUPFAM" id="SSF89623">
    <property type="entry name" value="Ribose/Galactose isomerase RpiB/AlsB"/>
    <property type="match status" value="1"/>
</dbReference>
<feature type="binding site" evidence="4">
    <location>
        <position position="136"/>
    </location>
    <ligand>
        <name>D-ribulose 5-phosphate</name>
        <dbReference type="ChEBI" id="CHEBI:58121"/>
    </ligand>
</feature>
<name>A0A1H3N119_9FIRM</name>
<protein>
    <submittedName>
        <fullName evidence="5">Ribose 5-phosphate isomerase B</fullName>
    </submittedName>
</protein>
<proteinExistence type="inferred from homology"/>
<evidence type="ECO:0000256" key="1">
    <source>
        <dbReference type="ARBA" id="ARBA00008754"/>
    </source>
</evidence>
<feature type="binding site" evidence="4">
    <location>
        <position position="132"/>
    </location>
    <ligand>
        <name>D-ribulose 5-phosphate</name>
        <dbReference type="ChEBI" id="CHEBI:58121"/>
    </ligand>
</feature>
<evidence type="ECO:0000313" key="5">
    <source>
        <dbReference type="EMBL" id="SDY82135.1"/>
    </source>
</evidence>
<dbReference type="InterPro" id="IPR004785">
    <property type="entry name" value="RpiB"/>
</dbReference>
<dbReference type="PANTHER" id="PTHR30345:SF0">
    <property type="entry name" value="DNA DAMAGE-REPAIR_TOLERATION PROTEIN DRT102"/>
    <property type="match status" value="1"/>
</dbReference>
<dbReference type="RefSeq" id="WP_074719236.1">
    <property type="nucleotide sequence ID" value="NZ_FNPG01000044.1"/>
</dbReference>
<dbReference type="EMBL" id="FNPG01000044">
    <property type="protein sequence ID" value="SDY82135.1"/>
    <property type="molecule type" value="Genomic_DNA"/>
</dbReference>
<dbReference type="GO" id="GO:0004751">
    <property type="term" value="F:ribose-5-phosphate isomerase activity"/>
    <property type="evidence" value="ECO:0007669"/>
    <property type="project" value="TreeGrafter"/>
</dbReference>
<dbReference type="NCBIfam" id="TIGR00689">
    <property type="entry name" value="rpiB_lacA_lacB"/>
    <property type="match status" value="1"/>
</dbReference>
<dbReference type="OrthoDB" id="1778624at2"/>
<dbReference type="InterPro" id="IPR036569">
    <property type="entry name" value="RpiB_LacA_LacB_sf"/>
</dbReference>
<feature type="active site" description="Proton donor" evidence="3">
    <location>
        <position position="98"/>
    </location>
</feature>
<dbReference type="NCBIfam" id="TIGR01120">
    <property type="entry name" value="rpiB"/>
    <property type="match status" value="1"/>
</dbReference>
<feature type="binding site" evidence="4">
    <location>
        <begin position="8"/>
        <end position="9"/>
    </location>
    <ligand>
        <name>D-ribulose 5-phosphate</name>
        <dbReference type="ChEBI" id="CHEBI:58121"/>
    </ligand>
</feature>
<accession>A0A1H3N119</accession>
<feature type="active site" description="Proton acceptor" evidence="3">
    <location>
        <position position="65"/>
    </location>
</feature>
<dbReference type="eggNOG" id="COG0698">
    <property type="taxonomic scope" value="Bacteria"/>
</dbReference>
<comment type="similarity">
    <text evidence="1">Belongs to the LacAB/RpiB family.</text>
</comment>
<dbReference type="AlphaFoldDB" id="A0A1H3N119"/>
<dbReference type="STRING" id="1122142.SAMN02910414_02448"/>
<evidence type="ECO:0000256" key="2">
    <source>
        <dbReference type="ARBA" id="ARBA00023235"/>
    </source>
</evidence>
<feature type="binding site" evidence="4">
    <location>
        <position position="99"/>
    </location>
    <ligand>
        <name>D-ribulose 5-phosphate</name>
        <dbReference type="ChEBI" id="CHEBI:58121"/>
    </ligand>
</feature>
<dbReference type="NCBIfam" id="NF004051">
    <property type="entry name" value="PRK05571.1"/>
    <property type="match status" value="1"/>
</dbReference>
<keyword evidence="2 5" id="KW-0413">Isomerase</keyword>
<feature type="binding site" evidence="4">
    <location>
        <position position="109"/>
    </location>
    <ligand>
        <name>D-ribulose 5-phosphate</name>
        <dbReference type="ChEBI" id="CHEBI:58121"/>
    </ligand>
</feature>
<sequence>MKIAIANDHSAVEMKQQISEYVKSLGYEVINYGTDKTESCNYPEFGEKVGNAVANKEVDCGILICGTGVGISLAANKVKGVRAAVCSDVTTAHLVKEHNNANILAFGARIVGVELAKDMVKAYLDAEFLGDRHAKRVDMISEIENRNFK</sequence>
<dbReference type="PANTHER" id="PTHR30345">
    <property type="entry name" value="RIBOSE-5-PHOSPHATE ISOMERASE B"/>
    <property type="match status" value="1"/>
</dbReference>
<dbReference type="GO" id="GO:0009052">
    <property type="term" value="P:pentose-phosphate shunt, non-oxidative branch"/>
    <property type="evidence" value="ECO:0007669"/>
    <property type="project" value="TreeGrafter"/>
</dbReference>
<organism evidence="5 6">
    <name type="scientific">Lachnobacterium bovis DSM 14045</name>
    <dbReference type="NCBI Taxonomy" id="1122142"/>
    <lineage>
        <taxon>Bacteria</taxon>
        <taxon>Bacillati</taxon>
        <taxon>Bacillota</taxon>
        <taxon>Clostridia</taxon>
        <taxon>Lachnospirales</taxon>
        <taxon>Lachnospiraceae</taxon>
        <taxon>Lachnobacterium</taxon>
    </lineage>
</organism>
<feature type="binding site" evidence="4">
    <location>
        <begin position="66"/>
        <end position="70"/>
    </location>
    <ligand>
        <name>D-ribulose 5-phosphate</name>
        <dbReference type="ChEBI" id="CHEBI:58121"/>
    </ligand>
</feature>
<keyword evidence="6" id="KW-1185">Reference proteome</keyword>
<dbReference type="Gene3D" id="3.40.1400.10">
    <property type="entry name" value="Sugar-phosphate isomerase, RpiB/LacA/LacB"/>
    <property type="match status" value="1"/>
</dbReference>
<dbReference type="InterPro" id="IPR003500">
    <property type="entry name" value="RpiB_LacA_LacB"/>
</dbReference>
<reference evidence="5 6" key="1">
    <citation type="submission" date="2016-10" db="EMBL/GenBank/DDBJ databases">
        <authorList>
            <person name="de Groot N.N."/>
        </authorList>
    </citation>
    <scope>NUCLEOTIDE SEQUENCE [LARGE SCALE GENOMIC DNA]</scope>
    <source>
        <strain evidence="5 6">DSM 14045</strain>
    </source>
</reference>
<evidence type="ECO:0000313" key="6">
    <source>
        <dbReference type="Proteomes" id="UP000183918"/>
    </source>
</evidence>
<evidence type="ECO:0000256" key="3">
    <source>
        <dbReference type="PIRSR" id="PIRSR005384-1"/>
    </source>
</evidence>
<dbReference type="GO" id="GO:0019316">
    <property type="term" value="P:D-allose catabolic process"/>
    <property type="evidence" value="ECO:0007669"/>
    <property type="project" value="TreeGrafter"/>
</dbReference>
<gene>
    <name evidence="5" type="ORF">SAMN02910414_02448</name>
</gene>
<dbReference type="PIRSF" id="PIRSF005384">
    <property type="entry name" value="RpiB_LacA_B"/>
    <property type="match status" value="1"/>
</dbReference>
<evidence type="ECO:0000256" key="4">
    <source>
        <dbReference type="PIRSR" id="PIRSR005384-2"/>
    </source>
</evidence>